<dbReference type="OrthoDB" id="1853246at2"/>
<sequence length="130" mass="15058">MKRYLISLWVISLMLFLAACEDSPGQVFGEYDTSKLSNDFNQNNEAYSIGANKDGMPIFKDTNKAFEQALIDYENGFIAIQEEFNLDPVNSENWESYKIFGWQLTTDVESIRKQGSEITQFFDIYENSFK</sequence>
<dbReference type="EMBL" id="RXNR01000025">
    <property type="protein sequence ID" value="RTQ92969.1"/>
    <property type="molecule type" value="Genomic_DNA"/>
</dbReference>
<protein>
    <submittedName>
        <fullName evidence="2">Uncharacterized protein</fullName>
    </submittedName>
</protein>
<dbReference type="PROSITE" id="PS51257">
    <property type="entry name" value="PROKAR_LIPOPROTEIN"/>
    <property type="match status" value="1"/>
</dbReference>
<comment type="caution">
    <text evidence="2">The sequence shown here is derived from an EMBL/GenBank/DDBJ whole genome shotgun (WGS) entry which is preliminary data.</text>
</comment>
<accession>A0A431URJ4</accession>
<keyword evidence="3" id="KW-1185">Reference proteome</keyword>
<feature type="chain" id="PRO_5038917419" evidence="1">
    <location>
        <begin position="20"/>
        <end position="130"/>
    </location>
</feature>
<evidence type="ECO:0000313" key="3">
    <source>
        <dbReference type="Proteomes" id="UP000276349"/>
    </source>
</evidence>
<keyword evidence="1" id="KW-0732">Signal</keyword>
<name>A0A431URJ4_9BACI</name>
<evidence type="ECO:0000313" key="2">
    <source>
        <dbReference type="EMBL" id="RTQ92969.1"/>
    </source>
</evidence>
<feature type="signal peptide" evidence="1">
    <location>
        <begin position="1"/>
        <end position="19"/>
    </location>
</feature>
<evidence type="ECO:0000256" key="1">
    <source>
        <dbReference type="SAM" id="SignalP"/>
    </source>
</evidence>
<reference evidence="2 3" key="1">
    <citation type="submission" date="2018-12" db="EMBL/GenBank/DDBJ databases">
        <authorList>
            <person name="Yu L."/>
        </authorList>
    </citation>
    <scope>NUCLEOTIDE SEQUENCE [LARGE SCALE GENOMIC DNA]</scope>
    <source>
        <strain evidence="2 3">S5H2222</strain>
    </source>
</reference>
<organism evidence="2 3">
    <name type="scientific">Lysinibacillus telephonicus</name>
    <dbReference type="NCBI Taxonomy" id="1714840"/>
    <lineage>
        <taxon>Bacteria</taxon>
        <taxon>Bacillati</taxon>
        <taxon>Bacillota</taxon>
        <taxon>Bacilli</taxon>
        <taxon>Bacillales</taxon>
        <taxon>Bacillaceae</taxon>
        <taxon>Lysinibacillus</taxon>
    </lineage>
</organism>
<dbReference type="AlphaFoldDB" id="A0A431URJ4"/>
<proteinExistence type="predicted"/>
<gene>
    <name evidence="2" type="ORF">EKG35_10280</name>
</gene>
<dbReference type="Proteomes" id="UP000276349">
    <property type="component" value="Unassembled WGS sequence"/>
</dbReference>